<dbReference type="EMBL" id="JAAAUQ010000398">
    <property type="protein sequence ID" value="KAF9150626.1"/>
    <property type="molecule type" value="Genomic_DNA"/>
</dbReference>
<dbReference type="OrthoDB" id="10402289at2759"/>
<reference evidence="1" key="1">
    <citation type="journal article" date="2020" name="Fungal Divers.">
        <title>Resolving the Mortierellaceae phylogeny through synthesis of multi-gene phylogenetics and phylogenomics.</title>
        <authorList>
            <person name="Vandepol N."/>
            <person name="Liber J."/>
            <person name="Desiro A."/>
            <person name="Na H."/>
            <person name="Kennedy M."/>
            <person name="Barry K."/>
            <person name="Grigoriev I.V."/>
            <person name="Miller A.N."/>
            <person name="O'Donnell K."/>
            <person name="Stajich J.E."/>
            <person name="Bonito G."/>
        </authorList>
    </citation>
    <scope>NUCLEOTIDE SEQUENCE</scope>
    <source>
        <strain evidence="1">NRRL 6426</strain>
    </source>
</reference>
<accession>A0A9P5S0I3</accession>
<dbReference type="AlphaFoldDB" id="A0A9P5S0I3"/>
<name>A0A9P5S0I3_9FUNG</name>
<dbReference type="Proteomes" id="UP000748756">
    <property type="component" value="Unassembled WGS sequence"/>
</dbReference>
<proteinExistence type="predicted"/>
<sequence length="76" mass="8825">MSVESAIKLNVILKTMPCLKHLVVRASLSGFTVFEGLRRVKIGLPRSTDKWKLIQPWSHYLQEESSRPWLETIEVF</sequence>
<gene>
    <name evidence="1" type="ORF">BG015_007538</name>
</gene>
<evidence type="ECO:0000313" key="2">
    <source>
        <dbReference type="Proteomes" id="UP000748756"/>
    </source>
</evidence>
<organism evidence="1 2">
    <name type="scientific">Linnemannia schmuckeri</name>
    <dbReference type="NCBI Taxonomy" id="64567"/>
    <lineage>
        <taxon>Eukaryota</taxon>
        <taxon>Fungi</taxon>
        <taxon>Fungi incertae sedis</taxon>
        <taxon>Mucoromycota</taxon>
        <taxon>Mortierellomycotina</taxon>
        <taxon>Mortierellomycetes</taxon>
        <taxon>Mortierellales</taxon>
        <taxon>Mortierellaceae</taxon>
        <taxon>Linnemannia</taxon>
    </lineage>
</organism>
<comment type="caution">
    <text evidence="1">The sequence shown here is derived from an EMBL/GenBank/DDBJ whole genome shotgun (WGS) entry which is preliminary data.</text>
</comment>
<keyword evidence="2" id="KW-1185">Reference proteome</keyword>
<protein>
    <submittedName>
        <fullName evidence="1">Uncharacterized protein</fullName>
    </submittedName>
</protein>
<evidence type="ECO:0000313" key="1">
    <source>
        <dbReference type="EMBL" id="KAF9150626.1"/>
    </source>
</evidence>